<dbReference type="CDD" id="cd00093">
    <property type="entry name" value="HTH_XRE"/>
    <property type="match status" value="1"/>
</dbReference>
<dbReference type="GO" id="GO:0003700">
    <property type="term" value="F:DNA-binding transcription factor activity"/>
    <property type="evidence" value="ECO:0007669"/>
    <property type="project" value="TreeGrafter"/>
</dbReference>
<dbReference type="PROSITE" id="PS50943">
    <property type="entry name" value="HTH_CROC1"/>
    <property type="match status" value="1"/>
</dbReference>
<dbReference type="GO" id="GO:0003677">
    <property type="term" value="F:DNA binding"/>
    <property type="evidence" value="ECO:0007669"/>
    <property type="project" value="UniProtKB-KW"/>
</dbReference>
<evidence type="ECO:0000313" key="3">
    <source>
        <dbReference type="EMBL" id="GIJ71074.1"/>
    </source>
</evidence>
<gene>
    <name evidence="3" type="ORF">Voc01_059910</name>
</gene>
<dbReference type="PANTHER" id="PTHR46797">
    <property type="entry name" value="HTH-TYPE TRANSCRIPTIONAL REGULATOR"/>
    <property type="match status" value="1"/>
</dbReference>
<evidence type="ECO:0000259" key="2">
    <source>
        <dbReference type="PROSITE" id="PS50943"/>
    </source>
</evidence>
<organism evidence="3 4">
    <name type="scientific">Virgisporangium ochraceum</name>
    <dbReference type="NCBI Taxonomy" id="65505"/>
    <lineage>
        <taxon>Bacteria</taxon>
        <taxon>Bacillati</taxon>
        <taxon>Actinomycetota</taxon>
        <taxon>Actinomycetes</taxon>
        <taxon>Micromonosporales</taxon>
        <taxon>Micromonosporaceae</taxon>
        <taxon>Virgisporangium</taxon>
    </lineage>
</organism>
<reference evidence="3" key="1">
    <citation type="submission" date="2021-01" db="EMBL/GenBank/DDBJ databases">
        <title>Whole genome shotgun sequence of Virgisporangium ochraceum NBRC 16418.</title>
        <authorList>
            <person name="Komaki H."/>
            <person name="Tamura T."/>
        </authorList>
    </citation>
    <scope>NUCLEOTIDE SEQUENCE</scope>
    <source>
        <strain evidence="3">NBRC 16418</strain>
    </source>
</reference>
<dbReference type="InterPro" id="IPR014710">
    <property type="entry name" value="RmlC-like_jellyroll"/>
</dbReference>
<keyword evidence="1" id="KW-0238">DNA-binding</keyword>
<dbReference type="SUPFAM" id="SSF51182">
    <property type="entry name" value="RmlC-like cupins"/>
    <property type="match status" value="1"/>
</dbReference>
<dbReference type="InterPro" id="IPR050807">
    <property type="entry name" value="TransReg_Diox_bact_type"/>
</dbReference>
<sequence length="182" mass="18863">MTPSPQSLIATNLRDLRTRRGMSVVTLAARSGVSRAALTKLEAGQGNPTIDTLYALANALDAALGDLIGAPAADVPVVEVVRAGEGARVEGAVAARLLDRVYGHRLAEIYDATFSTRTRHADPHPAGVVESILVTAGRLRTGPAAAPVDLGAGDFVRFAGDVPHVYRALGGRAQGVIVMSHP</sequence>
<name>A0A8J3ZVD1_9ACTN</name>
<dbReference type="Proteomes" id="UP000635606">
    <property type="component" value="Unassembled WGS sequence"/>
</dbReference>
<dbReference type="Gene3D" id="1.10.260.40">
    <property type="entry name" value="lambda repressor-like DNA-binding domains"/>
    <property type="match status" value="1"/>
</dbReference>
<keyword evidence="4" id="KW-1185">Reference proteome</keyword>
<dbReference type="SUPFAM" id="SSF47413">
    <property type="entry name" value="lambda repressor-like DNA-binding domains"/>
    <property type="match status" value="1"/>
</dbReference>
<comment type="caution">
    <text evidence="3">The sequence shown here is derived from an EMBL/GenBank/DDBJ whole genome shotgun (WGS) entry which is preliminary data.</text>
</comment>
<dbReference type="InterPro" id="IPR001387">
    <property type="entry name" value="Cro/C1-type_HTH"/>
</dbReference>
<evidence type="ECO:0000256" key="1">
    <source>
        <dbReference type="ARBA" id="ARBA00023125"/>
    </source>
</evidence>
<dbReference type="InterPro" id="IPR011051">
    <property type="entry name" value="RmlC_Cupin_sf"/>
</dbReference>
<protein>
    <recommendedName>
        <fullName evidence="2">HTH cro/C1-type domain-containing protein</fullName>
    </recommendedName>
</protein>
<feature type="domain" description="HTH cro/C1-type" evidence="2">
    <location>
        <begin position="13"/>
        <end position="67"/>
    </location>
</feature>
<dbReference type="AlphaFoldDB" id="A0A8J3ZVD1"/>
<dbReference type="GO" id="GO:0005829">
    <property type="term" value="C:cytosol"/>
    <property type="evidence" value="ECO:0007669"/>
    <property type="project" value="TreeGrafter"/>
</dbReference>
<dbReference type="RefSeq" id="WP_203930970.1">
    <property type="nucleotide sequence ID" value="NZ_BOPH01000085.1"/>
</dbReference>
<dbReference type="EMBL" id="BOPH01000085">
    <property type="protein sequence ID" value="GIJ71074.1"/>
    <property type="molecule type" value="Genomic_DNA"/>
</dbReference>
<accession>A0A8J3ZVD1</accession>
<dbReference type="SMART" id="SM00530">
    <property type="entry name" value="HTH_XRE"/>
    <property type="match status" value="1"/>
</dbReference>
<dbReference type="PANTHER" id="PTHR46797:SF1">
    <property type="entry name" value="METHYLPHOSPHONATE SYNTHASE"/>
    <property type="match status" value="1"/>
</dbReference>
<dbReference type="InterPro" id="IPR010982">
    <property type="entry name" value="Lambda_DNA-bd_dom_sf"/>
</dbReference>
<evidence type="ECO:0000313" key="4">
    <source>
        <dbReference type="Proteomes" id="UP000635606"/>
    </source>
</evidence>
<dbReference type="CDD" id="cd02209">
    <property type="entry name" value="cupin_XRE_C"/>
    <property type="match status" value="1"/>
</dbReference>
<dbReference type="Gene3D" id="2.60.120.10">
    <property type="entry name" value="Jelly Rolls"/>
    <property type="match status" value="1"/>
</dbReference>
<dbReference type="Pfam" id="PF01381">
    <property type="entry name" value="HTH_3"/>
    <property type="match status" value="1"/>
</dbReference>
<proteinExistence type="predicted"/>